<dbReference type="Proteomes" id="UP000265140">
    <property type="component" value="Chromosome 11"/>
</dbReference>
<name>A0A6Q2X567_ESOLU</name>
<dbReference type="Gene3D" id="1.10.533.10">
    <property type="entry name" value="Death Domain, Fas"/>
    <property type="match status" value="1"/>
</dbReference>
<dbReference type="AlphaFoldDB" id="A0A6Q2X567"/>
<dbReference type="Ensembl" id="ENSELUT00000082453.2">
    <property type="protein sequence ID" value="ENSELUP00000048236.1"/>
    <property type="gene ID" value="ENSELUG00000031173.2"/>
</dbReference>
<reference evidence="1" key="4">
    <citation type="submission" date="2025-09" db="UniProtKB">
        <authorList>
            <consortium name="Ensembl"/>
        </authorList>
    </citation>
    <scope>IDENTIFICATION</scope>
</reference>
<evidence type="ECO:0000313" key="2">
    <source>
        <dbReference type="Proteomes" id="UP000265140"/>
    </source>
</evidence>
<evidence type="ECO:0000313" key="1">
    <source>
        <dbReference type="Ensembl" id="ENSELUP00000048236.1"/>
    </source>
</evidence>
<dbReference type="InterPro" id="IPR011029">
    <property type="entry name" value="DEATH-like_dom_sf"/>
</dbReference>
<reference evidence="2" key="1">
    <citation type="journal article" date="2014" name="PLoS ONE">
        <title>The genome and linkage map of the northern pike (Esox lucius): conserved synteny revealed between the salmonid sister group and the Neoteleostei.</title>
        <authorList>
            <person name="Rondeau E.B."/>
            <person name="Minkley D.R."/>
            <person name="Leong J.S."/>
            <person name="Messmer A.M."/>
            <person name="Jantzen J.R."/>
            <person name="von Schalburg K.R."/>
            <person name="Lemon C."/>
            <person name="Bird N.H."/>
            <person name="Koop B.F."/>
        </authorList>
    </citation>
    <scope>NUCLEOTIDE SEQUENCE</scope>
</reference>
<sequence length="140" mass="16014">MATAVRELLLATLEEVGEDELETFQWYLLICFSITEHFWKRWLNSVTRDVITDTYFSFLAERSAFGKADLISDSAGKCAALKLRSCVSNRRSFTQKAFKCAYRCGTSCCLPCRFLFSVFRRRVRSTKNARSASHRGSLSP</sequence>
<keyword evidence="2" id="KW-1185">Reference proteome</keyword>
<dbReference type="InParanoid" id="A0A6Q2X567"/>
<reference evidence="1" key="3">
    <citation type="submission" date="2025-08" db="UniProtKB">
        <authorList>
            <consortium name="Ensembl"/>
        </authorList>
    </citation>
    <scope>IDENTIFICATION</scope>
</reference>
<dbReference type="Bgee" id="ENSELUG00000031173">
    <property type="expression patterns" value="Expressed in testis and 2 other cell types or tissues"/>
</dbReference>
<proteinExistence type="predicted"/>
<accession>A0A6Q2X567</accession>
<organism evidence="1 2">
    <name type="scientific">Esox lucius</name>
    <name type="common">Northern pike</name>
    <dbReference type="NCBI Taxonomy" id="8010"/>
    <lineage>
        <taxon>Eukaryota</taxon>
        <taxon>Metazoa</taxon>
        <taxon>Chordata</taxon>
        <taxon>Craniata</taxon>
        <taxon>Vertebrata</taxon>
        <taxon>Euteleostomi</taxon>
        <taxon>Actinopterygii</taxon>
        <taxon>Neopterygii</taxon>
        <taxon>Teleostei</taxon>
        <taxon>Protacanthopterygii</taxon>
        <taxon>Esociformes</taxon>
        <taxon>Esocidae</taxon>
        <taxon>Esox</taxon>
    </lineage>
</organism>
<reference evidence="1" key="2">
    <citation type="submission" date="2020-02" db="EMBL/GenBank/DDBJ databases">
        <title>Esox lucius (northern pike) genome, fEsoLuc1, primary haplotype.</title>
        <authorList>
            <person name="Myers G."/>
            <person name="Karagic N."/>
            <person name="Meyer A."/>
            <person name="Pippel M."/>
            <person name="Reichard M."/>
            <person name="Winkler S."/>
            <person name="Tracey A."/>
            <person name="Sims Y."/>
            <person name="Howe K."/>
            <person name="Rhie A."/>
            <person name="Formenti G."/>
            <person name="Durbin R."/>
            <person name="Fedrigo O."/>
            <person name="Jarvis E.D."/>
        </authorList>
    </citation>
    <scope>NUCLEOTIDE SEQUENCE [LARGE SCALE GENOMIC DNA]</scope>
</reference>
<protein>
    <submittedName>
        <fullName evidence="1">Uncharacterized protein</fullName>
    </submittedName>
</protein>